<protein>
    <submittedName>
        <fullName evidence="1">Uncharacterized protein</fullName>
    </submittedName>
</protein>
<dbReference type="EMBL" id="VSRR010015485">
    <property type="protein sequence ID" value="MPC58231.1"/>
    <property type="molecule type" value="Genomic_DNA"/>
</dbReference>
<reference evidence="1 2" key="1">
    <citation type="submission" date="2019-05" db="EMBL/GenBank/DDBJ databases">
        <title>Another draft genome of Portunus trituberculatus and its Hox gene families provides insights of decapod evolution.</title>
        <authorList>
            <person name="Jeong J.-H."/>
            <person name="Song I."/>
            <person name="Kim S."/>
            <person name="Choi T."/>
            <person name="Kim D."/>
            <person name="Ryu S."/>
            <person name="Kim W."/>
        </authorList>
    </citation>
    <scope>NUCLEOTIDE SEQUENCE [LARGE SCALE GENOMIC DNA]</scope>
    <source>
        <tissue evidence="1">Muscle</tissue>
    </source>
</reference>
<evidence type="ECO:0000313" key="1">
    <source>
        <dbReference type="EMBL" id="MPC58231.1"/>
    </source>
</evidence>
<organism evidence="1 2">
    <name type="scientific">Portunus trituberculatus</name>
    <name type="common">Swimming crab</name>
    <name type="synonym">Neptunus trituberculatus</name>
    <dbReference type="NCBI Taxonomy" id="210409"/>
    <lineage>
        <taxon>Eukaryota</taxon>
        <taxon>Metazoa</taxon>
        <taxon>Ecdysozoa</taxon>
        <taxon>Arthropoda</taxon>
        <taxon>Crustacea</taxon>
        <taxon>Multicrustacea</taxon>
        <taxon>Malacostraca</taxon>
        <taxon>Eumalacostraca</taxon>
        <taxon>Eucarida</taxon>
        <taxon>Decapoda</taxon>
        <taxon>Pleocyemata</taxon>
        <taxon>Brachyura</taxon>
        <taxon>Eubrachyura</taxon>
        <taxon>Portunoidea</taxon>
        <taxon>Portunidae</taxon>
        <taxon>Portuninae</taxon>
        <taxon>Portunus</taxon>
    </lineage>
</organism>
<dbReference type="AlphaFoldDB" id="A0A5B7GDV7"/>
<comment type="caution">
    <text evidence="1">The sequence shown here is derived from an EMBL/GenBank/DDBJ whole genome shotgun (WGS) entry which is preliminary data.</text>
</comment>
<gene>
    <name evidence="1" type="ORF">E2C01_052227</name>
</gene>
<accession>A0A5B7GDV7</accession>
<evidence type="ECO:0000313" key="2">
    <source>
        <dbReference type="Proteomes" id="UP000324222"/>
    </source>
</evidence>
<keyword evidence="2" id="KW-1185">Reference proteome</keyword>
<dbReference type="Proteomes" id="UP000324222">
    <property type="component" value="Unassembled WGS sequence"/>
</dbReference>
<sequence length="131" mass="14391">MALVFAAISVEATAVFPDVVTPLPSTTANVRLILSGVDDDHMEEAWRIAANLSPAKEGFWELEFPGAKLDMGGWLRLVTGLAQAGVKVAYAVNVLHTTMSLDQEQQLYAHIRSLLGCHLRRYYLPSLLLLL</sequence>
<proteinExistence type="predicted"/>
<dbReference type="OrthoDB" id="6340179at2759"/>
<name>A0A5B7GDV7_PORTR</name>